<dbReference type="Proteomes" id="UP000838412">
    <property type="component" value="Chromosome 16"/>
</dbReference>
<dbReference type="SUPFAM" id="SSF90112">
    <property type="entry name" value="Neurotransmitter-gated ion-channel transmembrane pore"/>
    <property type="match status" value="1"/>
</dbReference>
<dbReference type="InterPro" id="IPR006202">
    <property type="entry name" value="Neur_chan_lig-bd"/>
</dbReference>
<feature type="domain" description="Neurotransmitter-gated ion-channel ligand-binding" evidence="15">
    <location>
        <begin position="1"/>
        <end position="194"/>
    </location>
</feature>
<dbReference type="Pfam" id="PF02932">
    <property type="entry name" value="Neur_chan_memb"/>
    <property type="match status" value="1"/>
</dbReference>
<dbReference type="AlphaFoldDB" id="A0A8J9Z714"/>
<dbReference type="InterPro" id="IPR006028">
    <property type="entry name" value="GABAA/Glycine_rcpt"/>
</dbReference>
<evidence type="ECO:0000256" key="9">
    <source>
        <dbReference type="ARBA" id="ARBA00023136"/>
    </source>
</evidence>
<evidence type="ECO:0000256" key="14">
    <source>
        <dbReference type="SAM" id="MobiDB-lite"/>
    </source>
</evidence>
<keyword evidence="8 13" id="KW-0406">Ion transport</keyword>
<protein>
    <submittedName>
        <fullName evidence="17">GLRA2 protein</fullName>
    </submittedName>
</protein>
<evidence type="ECO:0000313" key="17">
    <source>
        <dbReference type="EMBL" id="CAH1248358.1"/>
    </source>
</evidence>
<dbReference type="InterPro" id="IPR036734">
    <property type="entry name" value="Neur_chan_lig-bd_sf"/>
</dbReference>
<evidence type="ECO:0000256" key="13">
    <source>
        <dbReference type="RuleBase" id="RU000687"/>
    </source>
</evidence>
<comment type="similarity">
    <text evidence="13">Belongs to the ligand-gated ion channel (TC 1.A.9) family.</text>
</comment>
<dbReference type="InterPro" id="IPR006201">
    <property type="entry name" value="Neur_channel"/>
</dbReference>
<dbReference type="SUPFAM" id="SSF63712">
    <property type="entry name" value="Nicotinic receptor ligand binding domain-like"/>
    <property type="match status" value="1"/>
</dbReference>
<evidence type="ECO:0000259" key="15">
    <source>
        <dbReference type="Pfam" id="PF02931"/>
    </source>
</evidence>
<dbReference type="GO" id="GO:0005230">
    <property type="term" value="F:extracellular ligand-gated monoatomic ion channel activity"/>
    <property type="evidence" value="ECO:0007669"/>
    <property type="project" value="InterPro"/>
</dbReference>
<dbReference type="PRINTS" id="PR00253">
    <property type="entry name" value="GABAARECEPTR"/>
</dbReference>
<keyword evidence="12 13" id="KW-0407">Ion channel</keyword>
<keyword evidence="5 13" id="KW-0812">Transmembrane</keyword>
<dbReference type="PRINTS" id="PR00252">
    <property type="entry name" value="NRIONCHANNEL"/>
</dbReference>
<evidence type="ECO:0000256" key="6">
    <source>
        <dbReference type="ARBA" id="ARBA00022729"/>
    </source>
</evidence>
<dbReference type="Pfam" id="PF02931">
    <property type="entry name" value="Neur_chan_LBD"/>
    <property type="match status" value="1"/>
</dbReference>
<evidence type="ECO:0000256" key="5">
    <source>
        <dbReference type="ARBA" id="ARBA00022692"/>
    </source>
</evidence>
<evidence type="ECO:0000313" key="18">
    <source>
        <dbReference type="Proteomes" id="UP000838412"/>
    </source>
</evidence>
<dbReference type="InterPro" id="IPR018000">
    <property type="entry name" value="Neurotransmitter_ion_chnl_CS"/>
</dbReference>
<proteinExistence type="inferred from homology"/>
<keyword evidence="10" id="KW-0869">Chloride channel</keyword>
<dbReference type="InterPro" id="IPR006029">
    <property type="entry name" value="Neurotrans-gated_channel_TM"/>
</dbReference>
<evidence type="ECO:0000256" key="11">
    <source>
        <dbReference type="ARBA" id="ARBA00023214"/>
    </source>
</evidence>
<dbReference type="InterPro" id="IPR036719">
    <property type="entry name" value="Neuro-gated_channel_TM_sf"/>
</dbReference>
<evidence type="ECO:0000256" key="3">
    <source>
        <dbReference type="ARBA" id="ARBA00022448"/>
    </source>
</evidence>
<evidence type="ECO:0000256" key="8">
    <source>
        <dbReference type="ARBA" id="ARBA00023065"/>
    </source>
</evidence>
<reference evidence="17" key="1">
    <citation type="submission" date="2022-01" db="EMBL/GenBank/DDBJ databases">
        <authorList>
            <person name="Braso-Vives M."/>
        </authorList>
    </citation>
    <scope>NUCLEOTIDE SEQUENCE</scope>
</reference>
<feature type="transmembrane region" description="Helical" evidence="13">
    <location>
        <begin position="260"/>
        <end position="282"/>
    </location>
</feature>
<name>A0A8J9Z714_BRALA</name>
<dbReference type="PANTHER" id="PTHR18945">
    <property type="entry name" value="NEUROTRANSMITTER GATED ION CHANNEL"/>
    <property type="match status" value="1"/>
</dbReference>
<evidence type="ECO:0000256" key="7">
    <source>
        <dbReference type="ARBA" id="ARBA00022989"/>
    </source>
</evidence>
<dbReference type="GO" id="GO:0004888">
    <property type="term" value="F:transmembrane signaling receptor activity"/>
    <property type="evidence" value="ECO:0007669"/>
    <property type="project" value="InterPro"/>
</dbReference>
<evidence type="ECO:0000256" key="12">
    <source>
        <dbReference type="ARBA" id="ARBA00023303"/>
    </source>
</evidence>
<feature type="domain" description="Neurotransmitter-gated ion-channel transmembrane" evidence="16">
    <location>
        <begin position="203"/>
        <end position="290"/>
    </location>
</feature>
<keyword evidence="3 13" id="KW-0813">Transport</keyword>
<dbReference type="InterPro" id="IPR038050">
    <property type="entry name" value="Neuro_actylchol_rec"/>
</dbReference>
<accession>A0A8J9Z714</accession>
<comment type="subcellular location">
    <subcellularLocation>
        <location evidence="2">Cell membrane</location>
    </subcellularLocation>
    <subcellularLocation>
        <location evidence="1">Membrane</location>
        <topology evidence="1">Multi-pass membrane protein</topology>
    </subcellularLocation>
</comment>
<evidence type="ECO:0000256" key="10">
    <source>
        <dbReference type="ARBA" id="ARBA00023173"/>
    </source>
</evidence>
<dbReference type="GO" id="GO:0005886">
    <property type="term" value="C:plasma membrane"/>
    <property type="evidence" value="ECO:0007669"/>
    <property type="project" value="UniProtKB-SubCell"/>
</dbReference>
<dbReference type="Gene3D" id="2.70.170.10">
    <property type="entry name" value="Neurotransmitter-gated ion-channel ligand-binding domain"/>
    <property type="match status" value="1"/>
</dbReference>
<dbReference type="Gene3D" id="1.20.58.390">
    <property type="entry name" value="Neurotransmitter-gated ion-channel transmembrane domain"/>
    <property type="match status" value="1"/>
</dbReference>
<keyword evidence="9 13" id="KW-0472">Membrane</keyword>
<evidence type="ECO:0000256" key="2">
    <source>
        <dbReference type="ARBA" id="ARBA00004236"/>
    </source>
</evidence>
<keyword evidence="11" id="KW-0868">Chloride</keyword>
<keyword evidence="18" id="KW-1185">Reference proteome</keyword>
<keyword evidence="6" id="KW-0732">Signal</keyword>
<evidence type="ECO:0000256" key="1">
    <source>
        <dbReference type="ARBA" id="ARBA00004141"/>
    </source>
</evidence>
<evidence type="ECO:0000259" key="16">
    <source>
        <dbReference type="Pfam" id="PF02932"/>
    </source>
</evidence>
<dbReference type="GO" id="GO:0034707">
    <property type="term" value="C:chloride channel complex"/>
    <property type="evidence" value="ECO:0007669"/>
    <property type="project" value="UniProtKB-KW"/>
</dbReference>
<gene>
    <name evidence="17" type="primary">GLRA2</name>
    <name evidence="17" type="ORF">BLAG_LOCUS9708</name>
</gene>
<feature type="transmembrane region" description="Helical" evidence="13">
    <location>
        <begin position="331"/>
        <end position="352"/>
    </location>
</feature>
<evidence type="ECO:0000256" key="4">
    <source>
        <dbReference type="ARBA" id="ARBA00022475"/>
    </source>
</evidence>
<organism evidence="17 18">
    <name type="scientific">Branchiostoma lanceolatum</name>
    <name type="common">Common lancelet</name>
    <name type="synonym">Amphioxus lanceolatum</name>
    <dbReference type="NCBI Taxonomy" id="7740"/>
    <lineage>
        <taxon>Eukaryota</taxon>
        <taxon>Metazoa</taxon>
        <taxon>Chordata</taxon>
        <taxon>Cephalochordata</taxon>
        <taxon>Leptocardii</taxon>
        <taxon>Amphioxiformes</taxon>
        <taxon>Branchiostomatidae</taxon>
        <taxon>Branchiostoma</taxon>
    </lineage>
</organism>
<dbReference type="EMBL" id="OV696701">
    <property type="protein sequence ID" value="CAH1248358.1"/>
    <property type="molecule type" value="Genomic_DNA"/>
</dbReference>
<feature type="transmembrane region" description="Helical" evidence="13">
    <location>
        <begin position="227"/>
        <end position="248"/>
    </location>
</feature>
<keyword evidence="7 13" id="KW-1133">Transmembrane helix</keyword>
<sequence>MRPGYQEDRPVTVKVNMIINDIVMDGFKPVMTLDMFVRQTWQDDRLSFKNNDTMSTQPITLSGEDKNLIWTPDLIFDNLVEGFVHDIFQDNNLIRISTNGTVTLSQRVSIDVRCPLELQRFPADSQVCYFGIESYSYRMNDVELLWGDNPVKISDDAESWDFDILTLKTSKSAKFYSSGIYSWMEVKVIFQRHMSIHVTRFQIPSILLVILSWTSFWLPGRVAHARMLICILLLLGQMALSSLPRTLLLPNVPYLTFMDILMAINTTFIFLAVLETVAVAFLHRNQDQRSSDDGVARPEGGAETIPMTDFGKPGQSTSGRRLSGVLAKLDFISRIAFPALYLLATIIIYSLVFRH</sequence>
<keyword evidence="4" id="KW-1003">Cell membrane</keyword>
<dbReference type="OrthoDB" id="10034144at2759"/>
<feature type="transmembrane region" description="Helical" evidence="13">
    <location>
        <begin position="201"/>
        <end position="220"/>
    </location>
</feature>
<dbReference type="GO" id="GO:0005254">
    <property type="term" value="F:chloride channel activity"/>
    <property type="evidence" value="ECO:0007669"/>
    <property type="project" value="UniProtKB-KW"/>
</dbReference>
<feature type="region of interest" description="Disordered" evidence="14">
    <location>
        <begin position="289"/>
        <end position="318"/>
    </location>
</feature>
<dbReference type="PROSITE" id="PS00236">
    <property type="entry name" value="NEUROTR_ION_CHANNEL"/>
    <property type="match status" value="1"/>
</dbReference>